<dbReference type="AlphaFoldDB" id="A0AAV9ZE31"/>
<dbReference type="SUPFAM" id="SSF57701">
    <property type="entry name" value="Zn2/Cys6 DNA-binding domain"/>
    <property type="match status" value="1"/>
</dbReference>
<evidence type="ECO:0000313" key="3">
    <source>
        <dbReference type="EMBL" id="KAK6977935.1"/>
    </source>
</evidence>
<dbReference type="GO" id="GO:0008270">
    <property type="term" value="F:zinc ion binding"/>
    <property type="evidence" value="ECO:0007669"/>
    <property type="project" value="InterPro"/>
</dbReference>
<accession>A0AAV9ZE31</accession>
<dbReference type="InterPro" id="IPR036864">
    <property type="entry name" value="Zn2-C6_fun-type_DNA-bd_sf"/>
</dbReference>
<dbReference type="InterPro" id="IPR001138">
    <property type="entry name" value="Zn2Cys6_DnaBD"/>
</dbReference>
<dbReference type="GO" id="GO:0000981">
    <property type="term" value="F:DNA-binding transcription factor activity, RNA polymerase II-specific"/>
    <property type="evidence" value="ECO:0007669"/>
    <property type="project" value="InterPro"/>
</dbReference>
<proteinExistence type="predicted"/>
<dbReference type="EMBL" id="JAWWNJ010000162">
    <property type="protein sequence ID" value="KAK6977935.1"/>
    <property type="molecule type" value="Genomic_DNA"/>
</dbReference>
<dbReference type="PROSITE" id="PS00463">
    <property type="entry name" value="ZN2_CY6_FUNGAL_1"/>
    <property type="match status" value="1"/>
</dbReference>
<dbReference type="Proteomes" id="UP001362999">
    <property type="component" value="Unassembled WGS sequence"/>
</dbReference>
<organism evidence="3 4">
    <name type="scientific">Favolaschia claudopus</name>
    <dbReference type="NCBI Taxonomy" id="2862362"/>
    <lineage>
        <taxon>Eukaryota</taxon>
        <taxon>Fungi</taxon>
        <taxon>Dikarya</taxon>
        <taxon>Basidiomycota</taxon>
        <taxon>Agaricomycotina</taxon>
        <taxon>Agaricomycetes</taxon>
        <taxon>Agaricomycetidae</taxon>
        <taxon>Agaricales</taxon>
        <taxon>Marasmiineae</taxon>
        <taxon>Mycenaceae</taxon>
        <taxon>Favolaschia</taxon>
    </lineage>
</organism>
<name>A0AAV9ZE31_9AGAR</name>
<evidence type="ECO:0000259" key="2">
    <source>
        <dbReference type="PROSITE" id="PS50048"/>
    </source>
</evidence>
<gene>
    <name evidence="3" type="ORF">R3P38DRAFT_3334380</name>
</gene>
<reference evidence="3 4" key="1">
    <citation type="journal article" date="2024" name="J Genomics">
        <title>Draft genome sequencing and assembly of Favolaschia claudopus CIRM-BRFM 2984 isolated from oak limbs.</title>
        <authorList>
            <person name="Navarro D."/>
            <person name="Drula E."/>
            <person name="Chaduli D."/>
            <person name="Cazenave R."/>
            <person name="Ahrendt S."/>
            <person name="Wang J."/>
            <person name="Lipzen A."/>
            <person name="Daum C."/>
            <person name="Barry K."/>
            <person name="Grigoriev I.V."/>
            <person name="Favel A."/>
            <person name="Rosso M.N."/>
            <person name="Martin F."/>
        </authorList>
    </citation>
    <scope>NUCLEOTIDE SEQUENCE [LARGE SCALE GENOMIC DNA]</scope>
    <source>
        <strain evidence="3 4">CIRM-BRFM 2984</strain>
    </source>
</reference>
<sequence>MPKTTTLSPIIQTPHIAKRKKPPACDSCKARRVLCHPTTDGTPCPRCFEKGTKCTTTPVVRGRPPKKDLGSPGTTTSPALHENSPSAPPSPRDTEMSVFSSSRFVELSPELVRHLFDCFTHLPQYNHPMYRRQIVRNALTSISWQIHLLPPHLKVLAYCAVALSASISFDPAVIGPGPRPDSLADRSVFKHGADLRDYGVRRTPVYQALCAEALRLACEVNIILEPSEDNAASCFMLQFLFIEPEKSRPWASGYLSHLRILCDDAWAEENMNAQSATVWTGYLLMEVLETTLNRQPILISSHDQLLIMGPEPLSLQNLFASIQSVVQKRKEQPLIPFTVLRPYFYHVTRLARELYEKITGNYARRHPLDESCIMDFISALNHLNAICSLVFNNEDETYPSDALVCPPPNPPIQLSAGDSSLNLRSCAYIMTLSRTTLVLALHRELVRRAALPSPSPSIPTSYATSPARVVQAQAQADQWAAERIALLARQVHTMADLAVVEVASALRTMPSLPHMAHSNCGVVVEWAEYCISEAEANNGSVSPERSATMQILSEALKLIGYSWPLKSGLVERLDGCLQKQRLREHPSNSVPVQNLVEESMFLDMFPVPLDGDWTSVFTVPPDLGKDFLFVGNGTYL</sequence>
<comment type="caution">
    <text evidence="3">The sequence shown here is derived from an EMBL/GenBank/DDBJ whole genome shotgun (WGS) entry which is preliminary data.</text>
</comment>
<dbReference type="CDD" id="cd00067">
    <property type="entry name" value="GAL4"/>
    <property type="match status" value="1"/>
</dbReference>
<evidence type="ECO:0000256" key="1">
    <source>
        <dbReference type="SAM" id="MobiDB-lite"/>
    </source>
</evidence>
<feature type="domain" description="Zn(2)-C6 fungal-type" evidence="2">
    <location>
        <begin position="24"/>
        <end position="56"/>
    </location>
</feature>
<protein>
    <submittedName>
        <fullName evidence="3">Zn(2)-C6 fungal-type transcriptional factor</fullName>
    </submittedName>
</protein>
<evidence type="ECO:0000313" key="4">
    <source>
        <dbReference type="Proteomes" id="UP001362999"/>
    </source>
</evidence>
<dbReference type="Gene3D" id="4.10.240.10">
    <property type="entry name" value="Zn(2)-C6 fungal-type DNA-binding domain"/>
    <property type="match status" value="1"/>
</dbReference>
<keyword evidence="4" id="KW-1185">Reference proteome</keyword>
<dbReference type="PROSITE" id="PS50048">
    <property type="entry name" value="ZN2_CY6_FUNGAL_2"/>
    <property type="match status" value="1"/>
</dbReference>
<feature type="region of interest" description="Disordered" evidence="1">
    <location>
        <begin position="55"/>
        <end position="95"/>
    </location>
</feature>